<dbReference type="RefSeq" id="WP_214058402.1">
    <property type="nucleotide sequence ID" value="NZ_BAAAHS010000010.1"/>
</dbReference>
<organism evidence="1 2">
    <name type="scientific">Nocardioides aquaticus</name>
    <dbReference type="NCBI Taxonomy" id="160826"/>
    <lineage>
        <taxon>Bacteria</taxon>
        <taxon>Bacillati</taxon>
        <taxon>Actinomycetota</taxon>
        <taxon>Actinomycetes</taxon>
        <taxon>Propionibacteriales</taxon>
        <taxon>Nocardioidaceae</taxon>
        <taxon>Nocardioides</taxon>
    </lineage>
</organism>
<evidence type="ECO:0000313" key="2">
    <source>
        <dbReference type="Proteomes" id="UP000679307"/>
    </source>
</evidence>
<accession>A0ABX8EEF3</accession>
<proteinExistence type="predicted"/>
<keyword evidence="2" id="KW-1185">Reference proteome</keyword>
<gene>
    <name evidence="1" type="ORF">ENKNEFLB_01247</name>
</gene>
<dbReference type="EMBL" id="CP075371">
    <property type="protein sequence ID" value="QVT78869.1"/>
    <property type="molecule type" value="Genomic_DNA"/>
</dbReference>
<sequence>MTTPTASPVPARRLVEEVDELHDHYARAINDAVEDDRMHLVDELAAAYDRDVVQLIAEREGRTDQLHLFAPAQRPSRLRRLVARLAQRASAAGHLPAA</sequence>
<reference evidence="1 2" key="1">
    <citation type="submission" date="2021-05" db="EMBL/GenBank/DDBJ databases">
        <title>Complete genome of Nocardioides aquaticus KCTC 9944T isolated from meromictic and hypersaline Ekho Lake, Antarctica.</title>
        <authorList>
            <person name="Hwang K."/>
            <person name="Kim K.M."/>
            <person name="Choe H."/>
        </authorList>
    </citation>
    <scope>NUCLEOTIDE SEQUENCE [LARGE SCALE GENOMIC DNA]</scope>
    <source>
        <strain evidence="1 2">KCTC 9944</strain>
    </source>
</reference>
<evidence type="ECO:0000313" key="1">
    <source>
        <dbReference type="EMBL" id="QVT78869.1"/>
    </source>
</evidence>
<protein>
    <submittedName>
        <fullName evidence="1">Uncharacterized protein</fullName>
    </submittedName>
</protein>
<dbReference type="Proteomes" id="UP000679307">
    <property type="component" value="Chromosome"/>
</dbReference>
<name>A0ABX8EEF3_9ACTN</name>